<gene>
    <name evidence="10" type="ORF">Thi970DRAFT_02168</name>
</gene>
<evidence type="ECO:0000259" key="9">
    <source>
        <dbReference type="Pfam" id="PF01494"/>
    </source>
</evidence>
<name>H8YZ05_9GAMM</name>
<evidence type="ECO:0000256" key="7">
    <source>
        <dbReference type="ARBA" id="ARBA00023033"/>
    </source>
</evidence>
<keyword evidence="5" id="KW-0274">FAD</keyword>
<dbReference type="InterPro" id="IPR002938">
    <property type="entry name" value="FAD-bd"/>
</dbReference>
<dbReference type="InterPro" id="IPR051205">
    <property type="entry name" value="UbiH/COQ6_monooxygenase"/>
</dbReference>
<dbReference type="Gene3D" id="3.50.50.60">
    <property type="entry name" value="FAD/NAD(P)-binding domain"/>
    <property type="match status" value="2"/>
</dbReference>
<keyword evidence="4" id="KW-0285">Flavoprotein</keyword>
<feature type="compositionally biased region" description="Low complexity" evidence="8">
    <location>
        <begin position="37"/>
        <end position="61"/>
    </location>
</feature>
<evidence type="ECO:0000313" key="11">
    <source>
        <dbReference type="Proteomes" id="UP000002964"/>
    </source>
</evidence>
<dbReference type="AlphaFoldDB" id="H8YZ05"/>
<dbReference type="PROSITE" id="PS01304">
    <property type="entry name" value="UBIH"/>
    <property type="match status" value="1"/>
</dbReference>
<dbReference type="NCBIfam" id="TIGR01988">
    <property type="entry name" value="Ubi-OHases"/>
    <property type="match status" value="1"/>
</dbReference>
<dbReference type="GO" id="GO:0071949">
    <property type="term" value="F:FAD binding"/>
    <property type="evidence" value="ECO:0007669"/>
    <property type="project" value="InterPro"/>
</dbReference>
<evidence type="ECO:0000256" key="2">
    <source>
        <dbReference type="ARBA" id="ARBA00004749"/>
    </source>
</evidence>
<dbReference type="SUPFAM" id="SSF51905">
    <property type="entry name" value="FAD/NAD(P)-binding domain"/>
    <property type="match status" value="1"/>
</dbReference>
<keyword evidence="6" id="KW-0560">Oxidoreductase</keyword>
<dbReference type="PRINTS" id="PR00420">
    <property type="entry name" value="RNGMNOXGNASE"/>
</dbReference>
<protein>
    <submittedName>
        <fullName evidence="10">Ubiquinone biosynthesis hydroxylase, UbiH/UbiF/VisC/COQ6 family</fullName>
    </submittedName>
</protein>
<reference evidence="10 11" key="2">
    <citation type="submission" date="2011-11" db="EMBL/GenBank/DDBJ databases">
        <authorList>
            <consortium name="US DOE Joint Genome Institute"/>
            <person name="Lucas S."/>
            <person name="Han J."/>
            <person name="Lapidus A."/>
            <person name="Cheng J.-F."/>
            <person name="Goodwin L."/>
            <person name="Pitluck S."/>
            <person name="Peters L."/>
            <person name="Ovchinnikova G."/>
            <person name="Zhang X."/>
            <person name="Detter J.C."/>
            <person name="Han C."/>
            <person name="Tapia R."/>
            <person name="Land M."/>
            <person name="Hauser L."/>
            <person name="Kyrpides N."/>
            <person name="Ivanova N."/>
            <person name="Pagani I."/>
            <person name="Vogl K."/>
            <person name="Liu Z."/>
            <person name="Overmann J."/>
            <person name="Frigaard N.-U."/>
            <person name="Bryant D."/>
            <person name="Woyke T."/>
        </authorList>
    </citation>
    <scope>NUCLEOTIDE SEQUENCE [LARGE SCALE GENOMIC DNA]</scope>
    <source>
        <strain evidence="10 11">970</strain>
    </source>
</reference>
<dbReference type="OrthoDB" id="9769565at2"/>
<feature type="domain" description="FAD-binding" evidence="9">
    <location>
        <begin position="121"/>
        <end position="360"/>
    </location>
</feature>
<evidence type="ECO:0000256" key="8">
    <source>
        <dbReference type="SAM" id="MobiDB-lite"/>
    </source>
</evidence>
<keyword evidence="10" id="KW-0830">Ubiquinone</keyword>
<dbReference type="Pfam" id="PF13450">
    <property type="entry name" value="NAD_binding_8"/>
    <property type="match status" value="1"/>
</dbReference>
<dbReference type="PANTHER" id="PTHR43876:SF8">
    <property type="entry name" value="2-OCTAPRENYL-6-METHOXYPHENOL HYDROXYLASE"/>
    <property type="match status" value="1"/>
</dbReference>
<dbReference type="STRING" id="631362.Thi970DRAFT_02168"/>
<evidence type="ECO:0000256" key="3">
    <source>
        <dbReference type="ARBA" id="ARBA00005349"/>
    </source>
</evidence>
<dbReference type="GO" id="GO:0008681">
    <property type="term" value="F:2-octaprenyl-6-methoxyphenol hydroxylase activity"/>
    <property type="evidence" value="ECO:0007669"/>
    <property type="project" value="TreeGrafter"/>
</dbReference>
<keyword evidence="7" id="KW-0503">Monooxygenase</keyword>
<dbReference type="RefSeq" id="WP_009148516.1">
    <property type="nucleotide sequence ID" value="NZ_CP121471.1"/>
</dbReference>
<dbReference type="Pfam" id="PF01494">
    <property type="entry name" value="FAD_binding_3"/>
    <property type="match status" value="1"/>
</dbReference>
<dbReference type="InterPro" id="IPR018168">
    <property type="entry name" value="Ubi_Hdrlase_CS"/>
</dbReference>
<keyword evidence="11" id="KW-1185">Reference proteome</keyword>
<dbReference type="UniPathway" id="UPA00232"/>
<dbReference type="NCBIfam" id="NF004356">
    <property type="entry name" value="PRK05732.1"/>
    <property type="match status" value="1"/>
</dbReference>
<comment type="cofactor">
    <cofactor evidence="1">
        <name>FAD</name>
        <dbReference type="ChEBI" id="CHEBI:57692"/>
    </cofactor>
</comment>
<dbReference type="InterPro" id="IPR010971">
    <property type="entry name" value="UbiH/COQ6"/>
</dbReference>
<proteinExistence type="inferred from homology"/>
<evidence type="ECO:0000256" key="6">
    <source>
        <dbReference type="ARBA" id="ARBA00023002"/>
    </source>
</evidence>
<dbReference type="InterPro" id="IPR036188">
    <property type="entry name" value="FAD/NAD-bd_sf"/>
</dbReference>
<dbReference type="Proteomes" id="UP000002964">
    <property type="component" value="Unassembled WGS sequence"/>
</dbReference>
<feature type="region of interest" description="Disordered" evidence="8">
    <location>
        <begin position="36"/>
        <end position="62"/>
    </location>
</feature>
<comment type="similarity">
    <text evidence="3">Belongs to the UbiH/COQ6 family.</text>
</comment>
<sequence>MTHSYDLAIVGGGLVGGSLACALRDTGLRIAIIEKAPGPANPGQSSPGQSGHQQPKSGQSSYDERVIALSLGSRRIFSGMGLWPAIAPEAEAIRQVHISDRGHAGLAHLSATDEGVDSLGEVVPARAMGAAIEQALADSPNVDWLRPGQVVSLSLSGEQARLEVMLPDGHRSLAANLVVAADGGDSRLRQRLGIPLKDLDYGQHAIISTVTPEGTDAAPGTAFERFTSSGPLAMLPMTRGRYSVVLTALDREVPAIMGLDDQAFLARLQQRFGQRLGPLTQPARRVAYPLRLRLAGQLTRARFALLGNAAHSLHPVAGQGFNLGLRDVAELTDLLVEAQSTAADLGGPTLLNAYQRRRRADHLATAGLTDGLVRLFGLPCPGAQLGRNLGLVGLDLLPPLRHRLARRFMGLEGRLPRLARGLPPISPAFARWAEQSSGGPA</sequence>
<dbReference type="eggNOG" id="COG0654">
    <property type="taxonomic scope" value="Bacteria"/>
</dbReference>
<evidence type="ECO:0000256" key="1">
    <source>
        <dbReference type="ARBA" id="ARBA00001974"/>
    </source>
</evidence>
<evidence type="ECO:0000256" key="5">
    <source>
        <dbReference type="ARBA" id="ARBA00022827"/>
    </source>
</evidence>
<evidence type="ECO:0000313" key="10">
    <source>
        <dbReference type="EMBL" id="EIC21932.1"/>
    </source>
</evidence>
<dbReference type="PANTHER" id="PTHR43876">
    <property type="entry name" value="UBIQUINONE BIOSYNTHESIS MONOOXYGENASE COQ6, MITOCHONDRIAL"/>
    <property type="match status" value="1"/>
</dbReference>
<reference evidence="11" key="1">
    <citation type="submission" date="2011-06" db="EMBL/GenBank/DDBJ databases">
        <authorList>
            <consortium name="US DOE Joint Genome Institute (JGI-PGF)"/>
            <person name="Lucas S."/>
            <person name="Han J."/>
            <person name="Lapidus A."/>
            <person name="Cheng J.-F."/>
            <person name="Goodwin L."/>
            <person name="Pitluck S."/>
            <person name="Peters L."/>
            <person name="Land M.L."/>
            <person name="Hauser L."/>
            <person name="Vogl K."/>
            <person name="Liu Z."/>
            <person name="Overmann J."/>
            <person name="Frigaard N.-U."/>
            <person name="Bryant D.A."/>
            <person name="Woyke T.J."/>
        </authorList>
    </citation>
    <scope>NUCLEOTIDE SEQUENCE [LARGE SCALE GENOMIC DNA]</scope>
    <source>
        <strain evidence="11">970</strain>
    </source>
</reference>
<dbReference type="EMBL" id="JH603169">
    <property type="protein sequence ID" value="EIC21932.1"/>
    <property type="molecule type" value="Genomic_DNA"/>
</dbReference>
<organism evidence="10 11">
    <name type="scientific">Thiorhodovibrio frisius</name>
    <dbReference type="NCBI Taxonomy" id="631362"/>
    <lineage>
        <taxon>Bacteria</taxon>
        <taxon>Pseudomonadati</taxon>
        <taxon>Pseudomonadota</taxon>
        <taxon>Gammaproteobacteria</taxon>
        <taxon>Chromatiales</taxon>
        <taxon>Chromatiaceae</taxon>
        <taxon>Thiorhodovibrio</taxon>
    </lineage>
</organism>
<dbReference type="GO" id="GO:0006744">
    <property type="term" value="P:ubiquinone biosynthetic process"/>
    <property type="evidence" value="ECO:0007669"/>
    <property type="project" value="UniProtKB-UniPathway"/>
</dbReference>
<dbReference type="HOGENOM" id="CLU_009665_8_1_6"/>
<accession>H8YZ05</accession>
<evidence type="ECO:0000256" key="4">
    <source>
        <dbReference type="ARBA" id="ARBA00022630"/>
    </source>
</evidence>
<comment type="pathway">
    <text evidence="2">Cofactor biosynthesis; ubiquinone biosynthesis.</text>
</comment>